<dbReference type="PANTHER" id="PTHR42951">
    <property type="entry name" value="METALLO-BETA-LACTAMASE DOMAIN-CONTAINING"/>
    <property type="match status" value="1"/>
</dbReference>
<dbReference type="InterPro" id="IPR001279">
    <property type="entry name" value="Metallo-B-lactamas"/>
</dbReference>
<dbReference type="PANTHER" id="PTHR42951:SF17">
    <property type="entry name" value="METALLO-BETA-LACTAMASE DOMAIN-CONTAINING PROTEIN"/>
    <property type="match status" value="1"/>
</dbReference>
<comment type="caution">
    <text evidence="2">The sequence shown here is derived from an EMBL/GenBank/DDBJ whole genome shotgun (WGS) entry which is preliminary data.</text>
</comment>
<dbReference type="CDD" id="cd07721">
    <property type="entry name" value="yflN-like_MBL-fold"/>
    <property type="match status" value="1"/>
</dbReference>
<keyword evidence="2" id="KW-0378">Hydrolase</keyword>
<reference evidence="2 3" key="1">
    <citation type="submission" date="2018-03" db="EMBL/GenBank/DDBJ databases">
        <title>Genomic Encyclopedia of Type Strains, Phase III (KMG-III): the genomes of soil and plant-associated and newly described type strains.</title>
        <authorList>
            <person name="Whitman W."/>
        </authorList>
    </citation>
    <scope>NUCLEOTIDE SEQUENCE [LARGE SCALE GENOMIC DNA]</scope>
    <source>
        <strain evidence="2 3">CGMCC 1.9313</strain>
    </source>
</reference>
<dbReference type="Gene3D" id="3.60.15.10">
    <property type="entry name" value="Ribonuclease Z/Hydroxyacylglutathione hydrolase-like"/>
    <property type="match status" value="1"/>
</dbReference>
<evidence type="ECO:0000259" key="1">
    <source>
        <dbReference type="SMART" id="SM00849"/>
    </source>
</evidence>
<evidence type="ECO:0000313" key="3">
    <source>
        <dbReference type="Proteomes" id="UP000238034"/>
    </source>
</evidence>
<dbReference type="InterPro" id="IPR050855">
    <property type="entry name" value="NDM-1-like"/>
</dbReference>
<dbReference type="Proteomes" id="UP000238034">
    <property type="component" value="Unassembled WGS sequence"/>
</dbReference>
<dbReference type="EMBL" id="PVTH01000001">
    <property type="protein sequence ID" value="PRY55172.1"/>
    <property type="molecule type" value="Genomic_DNA"/>
</dbReference>
<gene>
    <name evidence="2" type="ORF">B0I27_101140</name>
</gene>
<feature type="domain" description="Metallo-beta-lactamase" evidence="1">
    <location>
        <begin position="65"/>
        <end position="275"/>
    </location>
</feature>
<dbReference type="SUPFAM" id="SSF56281">
    <property type="entry name" value="Metallo-hydrolase/oxidoreductase"/>
    <property type="match status" value="1"/>
</dbReference>
<dbReference type="GO" id="GO:0016787">
    <property type="term" value="F:hydrolase activity"/>
    <property type="evidence" value="ECO:0007669"/>
    <property type="project" value="UniProtKB-KW"/>
</dbReference>
<evidence type="ECO:0000313" key="2">
    <source>
        <dbReference type="EMBL" id="PRY55172.1"/>
    </source>
</evidence>
<proteinExistence type="predicted"/>
<organism evidence="2 3">
    <name type="scientific">Arcticibacter pallidicorallinus</name>
    <dbReference type="NCBI Taxonomy" id="1259464"/>
    <lineage>
        <taxon>Bacteria</taxon>
        <taxon>Pseudomonadati</taxon>
        <taxon>Bacteroidota</taxon>
        <taxon>Sphingobacteriia</taxon>
        <taxon>Sphingobacteriales</taxon>
        <taxon>Sphingobacteriaceae</taxon>
        <taxon>Arcticibacter</taxon>
    </lineage>
</organism>
<dbReference type="AlphaFoldDB" id="A0A2T0UBA3"/>
<dbReference type="Pfam" id="PF00753">
    <property type="entry name" value="Lactamase_B"/>
    <property type="match status" value="1"/>
</dbReference>
<protein>
    <submittedName>
        <fullName evidence="2">Glyoxylase-like metal-dependent hydrolase (Beta-lactamase superfamily II)</fullName>
    </submittedName>
</protein>
<dbReference type="InterPro" id="IPR036866">
    <property type="entry name" value="RibonucZ/Hydroxyglut_hydro"/>
</dbReference>
<accession>A0A2T0UBA3</accession>
<sequence length="313" mass="35320">MFEIRDNTIYQRTYQQLTPKIVNRRHPNQLPMNQSGDNKFIPMTSIESGHGKEVKKGVYYYTNQIVNIIMIGDPEQGDWVLIDAGMPHSGKKLIDAAEKRFGEGTKPSAILLTHGHFDHVGSIVHLLDRWEVPVYAHPLEFPFLTGQQSYPEPDPTVEGGMLAKISSIYPNEPINIQERLLPLPEDGTVPGLPDWKWIHAPGHSPGQVAFFRESDRTLLSADAFVTVRQDSLYKVLLQKEEVNGPPRYLTTDWQAAWDTVRRLELLNPELVISGHGQYMHGAELASGLKKLSEDFSRIAVPDHGKYVVKSKNP</sequence>
<dbReference type="SMART" id="SM00849">
    <property type="entry name" value="Lactamase_B"/>
    <property type="match status" value="1"/>
</dbReference>
<keyword evidence="3" id="KW-1185">Reference proteome</keyword>
<name>A0A2T0UBA3_9SPHI</name>